<dbReference type="EMBL" id="CP059399">
    <property type="protein sequence ID" value="QLY28580.1"/>
    <property type="molecule type" value="Genomic_DNA"/>
</dbReference>
<protein>
    <submittedName>
        <fullName evidence="1">Uncharacterized protein</fullName>
    </submittedName>
</protein>
<evidence type="ECO:0000313" key="1">
    <source>
        <dbReference type="EMBL" id="QLY28580.1"/>
    </source>
</evidence>
<accession>A0A7D6ZFB7</accession>
<name>A0A7D6ZFB7_9NOCA</name>
<dbReference type="AlphaFoldDB" id="A0A7D6ZFB7"/>
<organism evidence="1 2">
    <name type="scientific">Nocardia huaxiensis</name>
    <dbReference type="NCBI Taxonomy" id="2755382"/>
    <lineage>
        <taxon>Bacteria</taxon>
        <taxon>Bacillati</taxon>
        <taxon>Actinomycetota</taxon>
        <taxon>Actinomycetes</taxon>
        <taxon>Mycobacteriales</taxon>
        <taxon>Nocardiaceae</taxon>
        <taxon>Nocardia</taxon>
    </lineage>
</organism>
<proteinExistence type="predicted"/>
<reference evidence="1 2" key="1">
    <citation type="submission" date="2020-07" db="EMBL/GenBank/DDBJ databases">
        <authorList>
            <person name="Zhuang K."/>
            <person name="Ran Y."/>
        </authorList>
    </citation>
    <scope>NUCLEOTIDE SEQUENCE [LARGE SCALE GENOMIC DNA]</scope>
    <source>
        <strain evidence="1 2">WCH-YHL-001</strain>
    </source>
</reference>
<evidence type="ECO:0000313" key="2">
    <source>
        <dbReference type="Proteomes" id="UP000515512"/>
    </source>
</evidence>
<sequence>MGSPVVHREIGGTTVLGPAPIGDDMAFALFTDPGGAVVGLLRDDSHAAE</sequence>
<dbReference type="KEGG" id="nhu:H0264_24935"/>
<keyword evidence="2" id="KW-1185">Reference proteome</keyword>
<dbReference type="RefSeq" id="WP_181579786.1">
    <property type="nucleotide sequence ID" value="NZ_CP059399.1"/>
</dbReference>
<gene>
    <name evidence="1" type="ORF">H0264_24935</name>
</gene>
<dbReference type="Proteomes" id="UP000515512">
    <property type="component" value="Chromosome"/>
</dbReference>